<keyword evidence="9 13" id="KW-0472">Membrane</keyword>
<evidence type="ECO:0000313" key="15">
    <source>
        <dbReference type="EMBL" id="CAI2372874.1"/>
    </source>
</evidence>
<feature type="transmembrane region" description="Helical" evidence="13">
    <location>
        <begin position="12"/>
        <end position="31"/>
    </location>
</feature>
<protein>
    <recommendedName>
        <fullName evidence="14">Phospholipid/glycerol acyltransferase domain-containing protein</fullName>
    </recommendedName>
</protein>
<accession>A0AAD2CVP8</accession>
<feature type="transmembrane region" description="Helical" evidence="13">
    <location>
        <begin position="109"/>
        <end position="127"/>
    </location>
</feature>
<dbReference type="GO" id="GO:0008374">
    <property type="term" value="F:O-acyltransferase activity"/>
    <property type="evidence" value="ECO:0007669"/>
    <property type="project" value="InterPro"/>
</dbReference>
<evidence type="ECO:0000256" key="6">
    <source>
        <dbReference type="ARBA" id="ARBA00022692"/>
    </source>
</evidence>
<sequence length="363" mass="43072">MFLIDLLCNQYFLLFFLVQGCTALYLVRTAVKKCEPLSKTRVQVPALERKDVKKWNVVEFYVVGFFLLFMRVFMTVGLFVCFCLTTMVITRKYDLMKPLPYEVRARCQWWARWMCRGFLFFAGFMWIDEKDIQVDYSEYLGPNYDKRERPSLLVSNHSSWVDIILFMYCKYFPSFVSKEVLSKTPLVKVVGRMLNCLYVDRETSKDNKDKIIQDIIQRQVLMEEGKDKFPLIIYPEGTTSNGFGMMEFKRGAFVSSKPIKPISVKYRGRNFHPTYEVLPFLSHFVLLHCQLFSSLEIQYFPIFVPNDYMYENTKFKFQDKKELVYGETIRKIIEDNSGIKRTDTTLKDKKQLLETLYNQKGFN</sequence>
<keyword evidence="10" id="KW-0594">Phospholipid biosynthesis</keyword>
<evidence type="ECO:0000259" key="14">
    <source>
        <dbReference type="SMART" id="SM00563"/>
    </source>
</evidence>
<evidence type="ECO:0000256" key="9">
    <source>
        <dbReference type="ARBA" id="ARBA00023136"/>
    </source>
</evidence>
<feature type="transmembrane region" description="Helical" evidence="13">
    <location>
        <begin position="60"/>
        <end position="89"/>
    </location>
</feature>
<proteinExistence type="inferred from homology"/>
<dbReference type="PANTHER" id="PTHR23063">
    <property type="entry name" value="PHOSPHOLIPID ACYLTRANSFERASE"/>
    <property type="match status" value="1"/>
</dbReference>
<dbReference type="PANTHER" id="PTHR23063:SF52">
    <property type="entry name" value="LYSOPHOSPHATIDYLCHOLINE ACYLTRANSFERASE"/>
    <property type="match status" value="1"/>
</dbReference>
<evidence type="ECO:0000256" key="7">
    <source>
        <dbReference type="ARBA" id="ARBA00022989"/>
    </source>
</evidence>
<evidence type="ECO:0000256" key="5">
    <source>
        <dbReference type="ARBA" id="ARBA00022679"/>
    </source>
</evidence>
<evidence type="ECO:0000256" key="8">
    <source>
        <dbReference type="ARBA" id="ARBA00023098"/>
    </source>
</evidence>
<evidence type="ECO:0000256" key="1">
    <source>
        <dbReference type="ARBA" id="ARBA00004370"/>
    </source>
</evidence>
<comment type="caution">
    <text evidence="15">The sequence shown here is derived from an EMBL/GenBank/DDBJ whole genome shotgun (WGS) entry which is preliminary data.</text>
</comment>
<keyword evidence="8" id="KW-0443">Lipid metabolism</keyword>
<evidence type="ECO:0000256" key="11">
    <source>
        <dbReference type="ARBA" id="ARBA00023264"/>
    </source>
</evidence>
<comment type="similarity">
    <text evidence="3">Belongs to the 1-acyl-sn-glycerol-3-phosphate acyltransferase family.</text>
</comment>
<organism evidence="15 16">
    <name type="scientific">Euplotes crassus</name>
    <dbReference type="NCBI Taxonomy" id="5936"/>
    <lineage>
        <taxon>Eukaryota</taxon>
        <taxon>Sar</taxon>
        <taxon>Alveolata</taxon>
        <taxon>Ciliophora</taxon>
        <taxon>Intramacronucleata</taxon>
        <taxon>Spirotrichea</taxon>
        <taxon>Hypotrichia</taxon>
        <taxon>Euplotida</taxon>
        <taxon>Euplotidae</taxon>
        <taxon>Moneuplotes</taxon>
    </lineage>
</organism>
<dbReference type="InterPro" id="IPR045252">
    <property type="entry name" value="LPCAT1-like"/>
</dbReference>
<dbReference type="SUPFAM" id="SSF69593">
    <property type="entry name" value="Glycerol-3-phosphate (1)-acyltransferase"/>
    <property type="match status" value="1"/>
</dbReference>
<reference evidence="15" key="1">
    <citation type="submission" date="2023-07" db="EMBL/GenBank/DDBJ databases">
        <authorList>
            <consortium name="AG Swart"/>
            <person name="Singh M."/>
            <person name="Singh A."/>
            <person name="Seah K."/>
            <person name="Emmerich C."/>
        </authorList>
    </citation>
    <scope>NUCLEOTIDE SEQUENCE</scope>
    <source>
        <strain evidence="15">DP1</strain>
    </source>
</reference>
<comment type="subcellular location">
    <subcellularLocation>
        <location evidence="1">Membrane</location>
    </subcellularLocation>
</comment>
<dbReference type="Proteomes" id="UP001295684">
    <property type="component" value="Unassembled WGS sequence"/>
</dbReference>
<name>A0AAD2CVP8_EUPCR</name>
<keyword evidence="12" id="KW-0012">Acyltransferase</keyword>
<keyword evidence="7 13" id="KW-1133">Transmembrane helix</keyword>
<keyword evidence="4" id="KW-0444">Lipid biosynthesis</keyword>
<dbReference type="EMBL" id="CAMPGE010014187">
    <property type="protein sequence ID" value="CAI2372874.1"/>
    <property type="molecule type" value="Genomic_DNA"/>
</dbReference>
<keyword evidence="6 13" id="KW-0812">Transmembrane</keyword>
<dbReference type="SMART" id="SM00563">
    <property type="entry name" value="PlsC"/>
    <property type="match status" value="1"/>
</dbReference>
<dbReference type="InterPro" id="IPR002123">
    <property type="entry name" value="Plipid/glycerol_acylTrfase"/>
</dbReference>
<dbReference type="AlphaFoldDB" id="A0AAD2CVP8"/>
<keyword evidence="16" id="KW-1185">Reference proteome</keyword>
<evidence type="ECO:0000256" key="2">
    <source>
        <dbReference type="ARBA" id="ARBA00005189"/>
    </source>
</evidence>
<keyword evidence="5" id="KW-0808">Transferase</keyword>
<feature type="domain" description="Phospholipid/glycerol acyltransferase" evidence="14">
    <location>
        <begin position="151"/>
        <end position="267"/>
    </location>
</feature>
<evidence type="ECO:0000313" key="16">
    <source>
        <dbReference type="Proteomes" id="UP001295684"/>
    </source>
</evidence>
<dbReference type="GO" id="GO:0016020">
    <property type="term" value="C:membrane"/>
    <property type="evidence" value="ECO:0007669"/>
    <property type="project" value="UniProtKB-SubCell"/>
</dbReference>
<evidence type="ECO:0000256" key="3">
    <source>
        <dbReference type="ARBA" id="ARBA00008655"/>
    </source>
</evidence>
<keyword evidence="11" id="KW-1208">Phospholipid metabolism</keyword>
<evidence type="ECO:0000256" key="10">
    <source>
        <dbReference type="ARBA" id="ARBA00023209"/>
    </source>
</evidence>
<dbReference type="GO" id="GO:0008654">
    <property type="term" value="P:phospholipid biosynthetic process"/>
    <property type="evidence" value="ECO:0007669"/>
    <property type="project" value="UniProtKB-KW"/>
</dbReference>
<gene>
    <name evidence="15" type="ORF">ECRASSUSDP1_LOCUS14208</name>
</gene>
<evidence type="ECO:0000256" key="4">
    <source>
        <dbReference type="ARBA" id="ARBA00022516"/>
    </source>
</evidence>
<dbReference type="Pfam" id="PF01553">
    <property type="entry name" value="Acyltransferase"/>
    <property type="match status" value="1"/>
</dbReference>
<evidence type="ECO:0000256" key="12">
    <source>
        <dbReference type="ARBA" id="ARBA00023315"/>
    </source>
</evidence>
<evidence type="ECO:0000256" key="13">
    <source>
        <dbReference type="SAM" id="Phobius"/>
    </source>
</evidence>
<dbReference type="CDD" id="cd07991">
    <property type="entry name" value="LPLAT_LPCAT1-like"/>
    <property type="match status" value="1"/>
</dbReference>
<comment type="pathway">
    <text evidence="2">Lipid metabolism.</text>
</comment>